<protein>
    <submittedName>
        <fullName evidence="2">Uncharacterized protein</fullName>
    </submittedName>
</protein>
<reference evidence="2" key="1">
    <citation type="submission" date="2018-02" db="EMBL/GenBank/DDBJ databases">
        <title>Rhizophora mucronata_Transcriptome.</title>
        <authorList>
            <person name="Meera S.P."/>
            <person name="Sreeshan A."/>
            <person name="Augustine A."/>
        </authorList>
    </citation>
    <scope>NUCLEOTIDE SEQUENCE</scope>
    <source>
        <tissue evidence="2">Leaf</tissue>
    </source>
</reference>
<dbReference type="EMBL" id="GGEC01065279">
    <property type="protein sequence ID" value="MBX45763.1"/>
    <property type="molecule type" value="Transcribed_RNA"/>
</dbReference>
<feature type="region of interest" description="Disordered" evidence="1">
    <location>
        <begin position="1"/>
        <end position="36"/>
    </location>
</feature>
<organism evidence="2">
    <name type="scientific">Rhizophora mucronata</name>
    <name type="common">Asiatic mangrove</name>
    <dbReference type="NCBI Taxonomy" id="61149"/>
    <lineage>
        <taxon>Eukaryota</taxon>
        <taxon>Viridiplantae</taxon>
        <taxon>Streptophyta</taxon>
        <taxon>Embryophyta</taxon>
        <taxon>Tracheophyta</taxon>
        <taxon>Spermatophyta</taxon>
        <taxon>Magnoliopsida</taxon>
        <taxon>eudicotyledons</taxon>
        <taxon>Gunneridae</taxon>
        <taxon>Pentapetalae</taxon>
        <taxon>rosids</taxon>
        <taxon>fabids</taxon>
        <taxon>Malpighiales</taxon>
        <taxon>Rhizophoraceae</taxon>
        <taxon>Rhizophora</taxon>
    </lineage>
</organism>
<proteinExistence type="predicted"/>
<dbReference type="AlphaFoldDB" id="A0A2P2NTK1"/>
<evidence type="ECO:0000256" key="1">
    <source>
        <dbReference type="SAM" id="MobiDB-lite"/>
    </source>
</evidence>
<name>A0A2P2NTK1_RHIMU</name>
<accession>A0A2P2NTK1</accession>
<sequence length="36" mass="3967">MSWESRLLDTGSIQAGSDCAHNGSSVSTVERKKDWK</sequence>
<evidence type="ECO:0000313" key="2">
    <source>
        <dbReference type="EMBL" id="MBX45763.1"/>
    </source>
</evidence>